<feature type="non-terminal residue" evidence="2">
    <location>
        <position position="279"/>
    </location>
</feature>
<comment type="caution">
    <text evidence="2">The sequence shown here is derived from an EMBL/GenBank/DDBJ whole genome shotgun (WGS) entry which is preliminary data.</text>
</comment>
<evidence type="ECO:0000313" key="2">
    <source>
        <dbReference type="EMBL" id="KAF4698375.1"/>
    </source>
</evidence>
<dbReference type="AlphaFoldDB" id="A0A7J6PQL9"/>
<proteinExistence type="predicted"/>
<organism evidence="2 3">
    <name type="scientific">Perkinsus olseni</name>
    <name type="common">Perkinsus atlanticus</name>
    <dbReference type="NCBI Taxonomy" id="32597"/>
    <lineage>
        <taxon>Eukaryota</taxon>
        <taxon>Sar</taxon>
        <taxon>Alveolata</taxon>
        <taxon>Perkinsozoa</taxon>
        <taxon>Perkinsea</taxon>
        <taxon>Perkinsida</taxon>
        <taxon>Perkinsidae</taxon>
        <taxon>Perkinsus</taxon>
    </lineage>
</organism>
<feature type="non-terminal residue" evidence="2">
    <location>
        <position position="1"/>
    </location>
</feature>
<keyword evidence="3" id="KW-1185">Reference proteome</keyword>
<protein>
    <submittedName>
        <fullName evidence="2">Uncharacterized protein</fullName>
    </submittedName>
</protein>
<gene>
    <name evidence="2" type="ORF">FOZ63_011588</name>
</gene>
<dbReference type="Proteomes" id="UP000553632">
    <property type="component" value="Unassembled WGS sequence"/>
</dbReference>
<accession>A0A7J6PQL9</accession>
<dbReference type="EMBL" id="JABANO010038546">
    <property type="protein sequence ID" value="KAF4698375.1"/>
    <property type="molecule type" value="Genomic_DNA"/>
</dbReference>
<evidence type="ECO:0000313" key="3">
    <source>
        <dbReference type="Proteomes" id="UP000553632"/>
    </source>
</evidence>
<reference evidence="2 3" key="1">
    <citation type="submission" date="2020-04" db="EMBL/GenBank/DDBJ databases">
        <title>Perkinsus olseni comparative genomics.</title>
        <authorList>
            <person name="Bogema D.R."/>
        </authorList>
    </citation>
    <scope>NUCLEOTIDE SEQUENCE [LARGE SCALE GENOMIC DNA]</scope>
    <source>
        <strain evidence="2 3">ATCC PRA-207</strain>
    </source>
</reference>
<sequence length="279" mass="30584">YTALARPGIIDSTCVDLEALMTADRDSRGAHLGRWVALCLSRIEGSADREESDLSWRSLLKLLRPCEGVRVEFYLEDIVLRLLISFCRFGPSPSLEQCIEVVRESADPALWRKGVEEVLRKYGGDDRYSRVGEFAALHRRLRALACFRSRWSVEEDPIDRLALPQSGMIMESLFLSSDALLGGQAAVDRHRNPPVAILRTFSHIIGGQAGGVHTAAAAAPAGSGRETRNATPGTSPEGSALMGPEQVTDPNRMTRRERELLVRGNLAEAVATSFTVLVT</sequence>
<evidence type="ECO:0000256" key="1">
    <source>
        <dbReference type="SAM" id="MobiDB-lite"/>
    </source>
</evidence>
<feature type="region of interest" description="Disordered" evidence="1">
    <location>
        <begin position="216"/>
        <end position="252"/>
    </location>
</feature>
<name>A0A7J6PQL9_PEROL</name>